<dbReference type="Gene3D" id="3.40.50.620">
    <property type="entry name" value="HUPs"/>
    <property type="match status" value="1"/>
</dbReference>
<dbReference type="Gene3D" id="1.25.40.80">
    <property type="match status" value="1"/>
</dbReference>
<reference evidence="1 2" key="1">
    <citation type="submission" date="2016-10" db="EMBL/GenBank/DDBJ databases">
        <authorList>
            <person name="de Groot N.N."/>
        </authorList>
    </citation>
    <scope>NUCLEOTIDE SEQUENCE [LARGE SCALE GENOMIC DNA]</scope>
    <source>
        <strain evidence="1 2">CGMCC 1.6291</strain>
    </source>
</reference>
<dbReference type="PANTHER" id="PTHR38657">
    <property type="entry name" value="SLR1343 PROTEIN"/>
    <property type="match status" value="1"/>
</dbReference>
<dbReference type="Gene3D" id="1.10.10.1710">
    <property type="entry name" value="Deoxyribodipyrimidine photolyase-related"/>
    <property type="match status" value="1"/>
</dbReference>
<dbReference type="Pfam" id="PF04244">
    <property type="entry name" value="DPRP"/>
    <property type="match status" value="1"/>
</dbReference>
<keyword evidence="2" id="KW-1185">Reference proteome</keyword>
<dbReference type="InterPro" id="IPR007357">
    <property type="entry name" value="PhrB-like"/>
</dbReference>
<dbReference type="InterPro" id="IPR052551">
    <property type="entry name" value="UV-DNA_repair_photolyase"/>
</dbReference>
<dbReference type="PANTHER" id="PTHR38657:SF1">
    <property type="entry name" value="SLR1343 PROTEIN"/>
    <property type="match status" value="1"/>
</dbReference>
<proteinExistence type="predicted"/>
<dbReference type="InterPro" id="IPR014729">
    <property type="entry name" value="Rossmann-like_a/b/a_fold"/>
</dbReference>
<name>A0A1H8QX97_9GAMM</name>
<sequence length="510" mass="59004">MALRQLILCLGDQLNRDAAVFDDFDKSTDAIWMAEVPEEATHVWSHKARITLFLSAMRHFADGQRGSGVTVHYRRLGEHEHTSLASALAADLKRLRPERVLVTHPGDYRVYRRLKATVRAAGLRLTVVRDRHFFDSPERFRVWARSRKQLRLENYYRAMRRHHGILMTGDEPVGGSWNFDADNRKSFGADGPGLLPQPLRFPPDTLTREVIADVERYFPQHPGRLDAFDWPVTPEQARDALEDFVSHRLPAFGPYQDALWRDEPWLYHSRLSAAMNLKLLAPRVVVDAAEWAWREGRAPLASVEGFIRQILGWREFVRGIYWLRMPEYLDGNALDAHADLPAFYWTGDTDMACLRQTLRQTLDYGYAHHIQRLMITGLYALLLGVEPRQVHQWYLAVYVDAVEWVEAPNTLGMSQFADGGVFASKPYCASGRYVQRMSNYCSDCRYDPGKRSGDDACPFTTLYWDFLQRHEGWLRDNPRTRMQVRNLERLDAGTREAVRVSATRHRRMVS</sequence>
<evidence type="ECO:0000313" key="2">
    <source>
        <dbReference type="Proteomes" id="UP000199657"/>
    </source>
</evidence>
<dbReference type="AlphaFoldDB" id="A0A1H8QX97"/>
<organism evidence="1 2">
    <name type="scientific">Aquisalimonas asiatica</name>
    <dbReference type="NCBI Taxonomy" id="406100"/>
    <lineage>
        <taxon>Bacteria</taxon>
        <taxon>Pseudomonadati</taxon>
        <taxon>Pseudomonadota</taxon>
        <taxon>Gammaproteobacteria</taxon>
        <taxon>Chromatiales</taxon>
        <taxon>Ectothiorhodospiraceae</taxon>
        <taxon>Aquisalimonas</taxon>
    </lineage>
</organism>
<gene>
    <name evidence="1" type="ORF">SAMN04488052_101854</name>
</gene>
<dbReference type="STRING" id="406100.SAMN04488052_101854"/>
<dbReference type="RefSeq" id="WP_245753926.1">
    <property type="nucleotide sequence ID" value="NZ_FOEG01000001.1"/>
</dbReference>
<dbReference type="SUPFAM" id="SSF48173">
    <property type="entry name" value="Cryptochrome/photolyase FAD-binding domain"/>
    <property type="match status" value="1"/>
</dbReference>
<evidence type="ECO:0000313" key="1">
    <source>
        <dbReference type="EMBL" id="SEO58950.1"/>
    </source>
</evidence>
<protein>
    <submittedName>
        <fullName evidence="1">Deoxyribodipyrimidine photolyase-related protein</fullName>
    </submittedName>
</protein>
<keyword evidence="1" id="KW-0456">Lyase</keyword>
<accession>A0A1H8QX97</accession>
<dbReference type="InterPro" id="IPR036134">
    <property type="entry name" value="Crypto/Photolyase_FAD-like_sf"/>
</dbReference>
<dbReference type="Gene3D" id="1.10.579.10">
    <property type="entry name" value="DNA Cyclobutane Dipyrimidine Photolyase, subunit A, domain 3"/>
    <property type="match status" value="1"/>
</dbReference>
<dbReference type="GO" id="GO:0016829">
    <property type="term" value="F:lyase activity"/>
    <property type="evidence" value="ECO:0007669"/>
    <property type="project" value="UniProtKB-KW"/>
</dbReference>
<dbReference type="Proteomes" id="UP000199657">
    <property type="component" value="Unassembled WGS sequence"/>
</dbReference>
<dbReference type="EMBL" id="FOEG01000001">
    <property type="protein sequence ID" value="SEO58950.1"/>
    <property type="molecule type" value="Genomic_DNA"/>
</dbReference>